<accession>A0ABY8G6C6</accession>
<dbReference type="EMBL" id="CP114280">
    <property type="protein sequence ID" value="WFN55502.1"/>
    <property type="molecule type" value="Genomic_DNA"/>
</dbReference>
<protein>
    <submittedName>
        <fullName evidence="1">Uncharacterized protein</fullName>
    </submittedName>
</protein>
<proteinExistence type="predicted"/>
<gene>
    <name evidence="1" type="ORF">O1Q98_18245</name>
</gene>
<name>A0ABY8G6C6_9GAMM</name>
<evidence type="ECO:0000313" key="2">
    <source>
        <dbReference type="Proteomes" id="UP001219630"/>
    </source>
</evidence>
<evidence type="ECO:0000313" key="1">
    <source>
        <dbReference type="EMBL" id="WFN55502.1"/>
    </source>
</evidence>
<organism evidence="1 2">
    <name type="scientific">Dickeya lacustris</name>
    <dbReference type="NCBI Taxonomy" id="2259638"/>
    <lineage>
        <taxon>Bacteria</taxon>
        <taxon>Pseudomonadati</taxon>
        <taxon>Pseudomonadota</taxon>
        <taxon>Gammaproteobacteria</taxon>
        <taxon>Enterobacterales</taxon>
        <taxon>Pectobacteriaceae</taxon>
        <taxon>Dickeya</taxon>
    </lineage>
</organism>
<dbReference type="RefSeq" id="WP_164512970.1">
    <property type="nucleotide sequence ID" value="NZ_CP114280.1"/>
</dbReference>
<sequence length="55" mass="6078">MIKIEINKNSSPPQGGFFMPGIWQVAAKWQQSGSTRFSGTKKAVFNQPPLLTVVE</sequence>
<keyword evidence="2" id="KW-1185">Reference proteome</keyword>
<dbReference type="Proteomes" id="UP001219630">
    <property type="component" value="Chromosome"/>
</dbReference>
<reference evidence="1 2" key="1">
    <citation type="submission" date="2022-12" db="EMBL/GenBank/DDBJ databases">
        <title>Complete genome sequencing of Dickeya lacustris type strain LMG30899.</title>
        <authorList>
            <person name="Dobhal S."/>
            <person name="Arizala D."/>
            <person name="Arif M."/>
        </authorList>
    </citation>
    <scope>NUCLEOTIDE SEQUENCE [LARGE SCALE GENOMIC DNA]</scope>
    <source>
        <strain evidence="1 2">LMG30899</strain>
    </source>
</reference>